<dbReference type="AlphaFoldDB" id="A0A183AYY0"/>
<evidence type="ECO:0000313" key="3">
    <source>
        <dbReference type="WBParaSite" id="ECPE_0001220101-mRNA-1"/>
    </source>
</evidence>
<sequence length="78" mass="8438">MRPSRYTAKKLGFIPDCCVSPPYSRFGWFGPVKGLTSTPTMDNLAPAMGTAVSTILATCVRIPDQAEDPTSCLSYMAF</sequence>
<gene>
    <name evidence="1" type="ORF">ECPE_LOCUS12165</name>
</gene>
<reference evidence="3" key="1">
    <citation type="submission" date="2016-06" db="UniProtKB">
        <authorList>
            <consortium name="WormBaseParasite"/>
        </authorList>
    </citation>
    <scope>IDENTIFICATION</scope>
</reference>
<reference evidence="1 2" key="2">
    <citation type="submission" date="2018-11" db="EMBL/GenBank/DDBJ databases">
        <authorList>
            <consortium name="Pathogen Informatics"/>
        </authorList>
    </citation>
    <scope>NUCLEOTIDE SEQUENCE [LARGE SCALE GENOMIC DNA]</scope>
    <source>
        <strain evidence="1 2">Egypt</strain>
    </source>
</reference>
<protein>
    <submittedName>
        <fullName evidence="1 3">Uncharacterized protein</fullName>
    </submittedName>
</protein>
<evidence type="ECO:0000313" key="1">
    <source>
        <dbReference type="EMBL" id="VDP89411.1"/>
    </source>
</evidence>
<dbReference type="EMBL" id="UZAN01052299">
    <property type="protein sequence ID" value="VDP89411.1"/>
    <property type="molecule type" value="Genomic_DNA"/>
</dbReference>
<keyword evidence="2" id="KW-1185">Reference proteome</keyword>
<dbReference type="WBParaSite" id="ECPE_0001220101-mRNA-1">
    <property type="protein sequence ID" value="ECPE_0001220101-mRNA-1"/>
    <property type="gene ID" value="ECPE_0001220101"/>
</dbReference>
<organism evidence="3">
    <name type="scientific">Echinostoma caproni</name>
    <dbReference type="NCBI Taxonomy" id="27848"/>
    <lineage>
        <taxon>Eukaryota</taxon>
        <taxon>Metazoa</taxon>
        <taxon>Spiralia</taxon>
        <taxon>Lophotrochozoa</taxon>
        <taxon>Platyhelminthes</taxon>
        <taxon>Trematoda</taxon>
        <taxon>Digenea</taxon>
        <taxon>Plagiorchiida</taxon>
        <taxon>Echinostomata</taxon>
        <taxon>Echinostomatoidea</taxon>
        <taxon>Echinostomatidae</taxon>
        <taxon>Echinostoma</taxon>
    </lineage>
</organism>
<dbReference type="Proteomes" id="UP000272942">
    <property type="component" value="Unassembled WGS sequence"/>
</dbReference>
<evidence type="ECO:0000313" key="2">
    <source>
        <dbReference type="Proteomes" id="UP000272942"/>
    </source>
</evidence>
<accession>A0A183AYY0</accession>
<name>A0A183AYY0_9TREM</name>
<proteinExistence type="predicted"/>